<organism evidence="1">
    <name type="scientific">Zea mays</name>
    <name type="common">Maize</name>
    <dbReference type="NCBI Taxonomy" id="4577"/>
    <lineage>
        <taxon>Eukaryota</taxon>
        <taxon>Viridiplantae</taxon>
        <taxon>Streptophyta</taxon>
        <taxon>Embryophyta</taxon>
        <taxon>Tracheophyta</taxon>
        <taxon>Spermatophyta</taxon>
        <taxon>Magnoliopsida</taxon>
        <taxon>Liliopsida</taxon>
        <taxon>Poales</taxon>
        <taxon>Poaceae</taxon>
        <taxon>PACMAD clade</taxon>
        <taxon>Panicoideae</taxon>
        <taxon>Andropogonodae</taxon>
        <taxon>Andropogoneae</taxon>
        <taxon>Tripsacinae</taxon>
        <taxon>Zea</taxon>
    </lineage>
</organism>
<dbReference type="EMBL" id="EU960263">
    <property type="protein sequence ID" value="ACG32381.1"/>
    <property type="molecule type" value="mRNA"/>
</dbReference>
<reference evidence="1" key="1">
    <citation type="journal article" date="2009" name="Plant Mol. Biol.">
        <title>Insights into corn genes derived from large-scale cDNA sequencing.</title>
        <authorList>
            <person name="Alexandrov N.N."/>
            <person name="Brover V.V."/>
            <person name="Freidin S."/>
            <person name="Troukhan M.E."/>
            <person name="Tatarinova T.V."/>
            <person name="Zhang H."/>
            <person name="Swaller T.J."/>
            <person name="Lu Y.P."/>
            <person name="Bouck J."/>
            <person name="Flavell R.B."/>
            <person name="Feldmann K.A."/>
        </authorList>
    </citation>
    <scope>NUCLEOTIDE SEQUENCE</scope>
</reference>
<proteinExistence type="evidence at transcript level"/>
<dbReference type="AlphaFoldDB" id="B6T5J8"/>
<dbReference type="EMBL" id="EU975588">
    <property type="protein sequence ID" value="ACG47706.1"/>
    <property type="molecule type" value="mRNA"/>
</dbReference>
<protein>
    <submittedName>
        <fullName evidence="1">Uncharacterized protein</fullName>
    </submittedName>
</protein>
<sequence length="96" mass="10908">MADRALLISSSLSVFQFVSVAHFRSAARKHQRLALADCTLHRATQPPTFYLLSVFFFVSTCRTITRPPRRTRHLHCAIELESSPHLLESLTVCLNI</sequence>
<name>B6T5J8_MAIZE</name>
<evidence type="ECO:0000313" key="1">
    <source>
        <dbReference type="EMBL" id="ACG32381.1"/>
    </source>
</evidence>
<accession>B6T5J8</accession>